<evidence type="ECO:0000259" key="1">
    <source>
        <dbReference type="Pfam" id="PF07693"/>
    </source>
</evidence>
<dbReference type="OrthoDB" id="146963at2157"/>
<dbReference type="GeneID" id="56059586"/>
<dbReference type="PANTHER" id="PTHR22674:SF6">
    <property type="entry name" value="NTPASE KAP FAMILY P-LOOP DOMAIN-CONTAINING PROTEIN 1"/>
    <property type="match status" value="1"/>
</dbReference>
<reference evidence="2 3" key="1">
    <citation type="submission" date="2018-02" db="EMBL/GenBank/DDBJ databases">
        <title>Complete genome of Nitrosopumilus cobalaminigenes HCA1.</title>
        <authorList>
            <person name="Qin W."/>
            <person name="Zheng Y."/>
            <person name="Stahl D.A."/>
        </authorList>
    </citation>
    <scope>NUCLEOTIDE SEQUENCE [LARGE SCALE GENOMIC DNA]</scope>
    <source>
        <strain evidence="2 3">HCA1</strain>
    </source>
</reference>
<dbReference type="InterPro" id="IPR052754">
    <property type="entry name" value="NTPase_KAP_P-loop"/>
</dbReference>
<dbReference type="PANTHER" id="PTHR22674">
    <property type="entry name" value="NTPASE, KAP FAMILY P-LOOP DOMAIN-CONTAINING 1"/>
    <property type="match status" value="1"/>
</dbReference>
<dbReference type="SUPFAM" id="SSF52540">
    <property type="entry name" value="P-loop containing nucleoside triphosphate hydrolases"/>
    <property type="match status" value="1"/>
</dbReference>
<protein>
    <recommendedName>
        <fullName evidence="1">KAP NTPase domain-containing protein</fullName>
    </recommendedName>
</protein>
<dbReference type="KEGG" id="ncl:C5F47_06035"/>
<dbReference type="Proteomes" id="UP000509771">
    <property type="component" value="Chromosome"/>
</dbReference>
<sequence length="402" mass="46023">MENRWSLIKSISDEPTGETKYLGIGDVCNTLVNYIQSEKIVTPMSIAIHGQWGSGKTNLLKALQKNLHENKTKVVYFDAWKHESGNPSVALVGKIMKELSGDTTMIKNVVKLAADALIRKTLDMQLDEVANRLSEGMEASESLSEVLEKKINREIGDDKKLIVLIDDLDRCDIENTLQILSLLKLFLDIKNCVCIAAIDFHRVEQAWFSKYGIKEAEESELKKEGRQYLEKIFQIRVPIPHPRNEQKFEYIENLMKDVPREYLDLFVKFGPSNPRAIKRTINLISYRSILCTSDDKEMTAFIWTLLDENFGSKELIKVYDKFESEGGFIQVIDGIQTDGNRFQNTMSSVHRPQNCKIKFQSMGNILEFFKTTSGMFREMTSPKGSIVKDFSKLYSSTKQLQD</sequence>
<dbReference type="AlphaFoldDB" id="A0A7D5R2S4"/>
<dbReference type="EMBL" id="CP026993">
    <property type="protein sequence ID" value="QLH03139.1"/>
    <property type="molecule type" value="Genomic_DNA"/>
</dbReference>
<evidence type="ECO:0000313" key="3">
    <source>
        <dbReference type="Proteomes" id="UP000509771"/>
    </source>
</evidence>
<proteinExistence type="predicted"/>
<dbReference type="InterPro" id="IPR011646">
    <property type="entry name" value="KAP_P-loop"/>
</dbReference>
<name>A0A7D5R2S4_9ARCH</name>
<dbReference type="Gene3D" id="3.40.50.300">
    <property type="entry name" value="P-loop containing nucleotide triphosphate hydrolases"/>
    <property type="match status" value="1"/>
</dbReference>
<dbReference type="RefSeq" id="WP_179360242.1">
    <property type="nucleotide sequence ID" value="NZ_CP026993.1"/>
</dbReference>
<keyword evidence="3" id="KW-1185">Reference proteome</keyword>
<dbReference type="InterPro" id="IPR027417">
    <property type="entry name" value="P-loop_NTPase"/>
</dbReference>
<dbReference type="Pfam" id="PF07693">
    <property type="entry name" value="KAP_NTPase"/>
    <property type="match status" value="1"/>
</dbReference>
<accession>A0A7D5R2S4</accession>
<gene>
    <name evidence="2" type="ORF">C5F47_06035</name>
</gene>
<feature type="domain" description="KAP NTPase" evidence="1">
    <location>
        <begin position="28"/>
        <end position="286"/>
    </location>
</feature>
<evidence type="ECO:0000313" key="2">
    <source>
        <dbReference type="EMBL" id="QLH03139.1"/>
    </source>
</evidence>
<organism evidence="2 3">
    <name type="scientific">Nitrosopumilus cobalaminigenes</name>
    <dbReference type="NCBI Taxonomy" id="1470066"/>
    <lineage>
        <taxon>Archaea</taxon>
        <taxon>Nitrososphaerota</taxon>
        <taxon>Nitrososphaeria</taxon>
        <taxon>Nitrosopumilales</taxon>
        <taxon>Nitrosopumilaceae</taxon>
        <taxon>Nitrosopumilus</taxon>
    </lineage>
</organism>